<feature type="signal peptide" evidence="2">
    <location>
        <begin position="1"/>
        <end position="26"/>
    </location>
</feature>
<feature type="domain" description="Prolamin-like" evidence="3">
    <location>
        <begin position="52"/>
        <end position="125"/>
    </location>
</feature>
<reference evidence="5" key="3">
    <citation type="submission" date="2015-04" db="UniProtKB">
        <authorList>
            <consortium name="EnsemblPlants"/>
        </authorList>
    </citation>
    <scope>IDENTIFICATION</scope>
    <source>
        <strain evidence="5">cv. Jemalong A17</strain>
    </source>
</reference>
<gene>
    <name evidence="4" type="ordered locus">MTR_8g011770</name>
</gene>
<dbReference type="InterPro" id="IPR008502">
    <property type="entry name" value="Prolamin-like"/>
</dbReference>
<evidence type="ECO:0000313" key="4">
    <source>
        <dbReference type="EMBL" id="AET01375.1"/>
    </source>
</evidence>
<dbReference type="HOGENOM" id="CLU_154123_0_0_1"/>
<keyword evidence="6" id="KW-1185">Reference proteome</keyword>
<evidence type="ECO:0000256" key="2">
    <source>
        <dbReference type="SAM" id="SignalP"/>
    </source>
</evidence>
<dbReference type="PaxDb" id="3880-AET01375"/>
<proteinExistence type="predicted"/>
<dbReference type="eggNOG" id="ENOG502SWYQ">
    <property type="taxonomic scope" value="Eukaryota"/>
</dbReference>
<dbReference type="PANTHER" id="PTHR31951">
    <property type="entry name" value="BIFUNCTIONAL INHIBITOR/LIPID-TRANSFER PROTEIN/SEED STORAGE 2S ALBUMIN SUPERFAMILY PROTEIN-RELATED"/>
    <property type="match status" value="1"/>
</dbReference>
<evidence type="ECO:0000256" key="1">
    <source>
        <dbReference type="ARBA" id="ARBA00022729"/>
    </source>
</evidence>
<evidence type="ECO:0000313" key="6">
    <source>
        <dbReference type="Proteomes" id="UP000002051"/>
    </source>
</evidence>
<name>G7LEF1_MEDTR</name>
<dbReference type="Proteomes" id="UP000002051">
    <property type="component" value="Chromosome 8"/>
</dbReference>
<evidence type="ECO:0000259" key="3">
    <source>
        <dbReference type="Pfam" id="PF05617"/>
    </source>
</evidence>
<protein>
    <submittedName>
        <fullName evidence="4">ECA1 gametogenesis related family</fullName>
    </submittedName>
</protein>
<dbReference type="Pfam" id="PF05617">
    <property type="entry name" value="Prolamin_like"/>
    <property type="match status" value="1"/>
</dbReference>
<sequence>MATFNTFSLLPIVIAYCALLVQTGISSHVQLSNDPPPHAPTQSSWFEKHLKNCATKLYQPCGDEIFFSIFFGNQTAGNECCFNLVNEVGKQCHDDMTKYIFASENFKKKKTSILERSWKVWDSCVSSLLNIPPVADPYVFNSIDPNVFNFNPFDHI</sequence>
<dbReference type="PANTHER" id="PTHR31951:SF22">
    <property type="entry name" value="ECA1 GAMETOGENESIS RELATED FAMILY"/>
    <property type="match status" value="1"/>
</dbReference>
<dbReference type="EMBL" id="CM001224">
    <property type="protein sequence ID" value="AET01375.1"/>
    <property type="molecule type" value="Genomic_DNA"/>
</dbReference>
<dbReference type="AlphaFoldDB" id="G7LEF1"/>
<reference evidence="4 6" key="1">
    <citation type="journal article" date="2011" name="Nature">
        <title>The Medicago genome provides insight into the evolution of rhizobial symbioses.</title>
        <authorList>
            <person name="Young N.D."/>
            <person name="Debelle F."/>
            <person name="Oldroyd G.E."/>
            <person name="Geurts R."/>
            <person name="Cannon S.B."/>
            <person name="Udvardi M.K."/>
            <person name="Benedito V.A."/>
            <person name="Mayer K.F."/>
            <person name="Gouzy J."/>
            <person name="Schoof H."/>
            <person name="Van de Peer Y."/>
            <person name="Proost S."/>
            <person name="Cook D.R."/>
            <person name="Meyers B.C."/>
            <person name="Spannagl M."/>
            <person name="Cheung F."/>
            <person name="De Mita S."/>
            <person name="Krishnakumar V."/>
            <person name="Gundlach H."/>
            <person name="Zhou S."/>
            <person name="Mudge J."/>
            <person name="Bharti A.K."/>
            <person name="Murray J.D."/>
            <person name="Naoumkina M.A."/>
            <person name="Rosen B."/>
            <person name="Silverstein K.A."/>
            <person name="Tang H."/>
            <person name="Rombauts S."/>
            <person name="Zhao P.X."/>
            <person name="Zhou P."/>
            <person name="Barbe V."/>
            <person name="Bardou P."/>
            <person name="Bechner M."/>
            <person name="Bellec A."/>
            <person name="Berger A."/>
            <person name="Berges H."/>
            <person name="Bidwell S."/>
            <person name="Bisseling T."/>
            <person name="Choisne N."/>
            <person name="Couloux A."/>
            <person name="Denny R."/>
            <person name="Deshpande S."/>
            <person name="Dai X."/>
            <person name="Doyle J.J."/>
            <person name="Dudez A.M."/>
            <person name="Farmer A.D."/>
            <person name="Fouteau S."/>
            <person name="Franken C."/>
            <person name="Gibelin C."/>
            <person name="Gish J."/>
            <person name="Goldstein S."/>
            <person name="Gonzalez A.J."/>
            <person name="Green P.J."/>
            <person name="Hallab A."/>
            <person name="Hartog M."/>
            <person name="Hua A."/>
            <person name="Humphray S.J."/>
            <person name="Jeong D.H."/>
            <person name="Jing Y."/>
            <person name="Jocker A."/>
            <person name="Kenton S.M."/>
            <person name="Kim D.J."/>
            <person name="Klee K."/>
            <person name="Lai H."/>
            <person name="Lang C."/>
            <person name="Lin S."/>
            <person name="Macmil S.L."/>
            <person name="Magdelenat G."/>
            <person name="Matthews L."/>
            <person name="McCorrison J."/>
            <person name="Monaghan E.L."/>
            <person name="Mun J.H."/>
            <person name="Najar F.Z."/>
            <person name="Nicholson C."/>
            <person name="Noirot C."/>
            <person name="O'Bleness M."/>
            <person name="Paule C.R."/>
            <person name="Poulain J."/>
            <person name="Prion F."/>
            <person name="Qin B."/>
            <person name="Qu C."/>
            <person name="Retzel E.F."/>
            <person name="Riddle C."/>
            <person name="Sallet E."/>
            <person name="Samain S."/>
            <person name="Samson N."/>
            <person name="Sanders I."/>
            <person name="Saurat O."/>
            <person name="Scarpelli C."/>
            <person name="Schiex T."/>
            <person name="Segurens B."/>
            <person name="Severin A.J."/>
            <person name="Sherrier D.J."/>
            <person name="Shi R."/>
            <person name="Sims S."/>
            <person name="Singer S.R."/>
            <person name="Sinharoy S."/>
            <person name="Sterck L."/>
            <person name="Viollet A."/>
            <person name="Wang B.B."/>
            <person name="Wang K."/>
            <person name="Wang M."/>
            <person name="Wang X."/>
            <person name="Warfsmann J."/>
            <person name="Weissenbach J."/>
            <person name="White D.D."/>
            <person name="White J.D."/>
            <person name="Wiley G.B."/>
            <person name="Wincker P."/>
            <person name="Xing Y."/>
            <person name="Yang L."/>
            <person name="Yao Z."/>
            <person name="Ying F."/>
            <person name="Zhai J."/>
            <person name="Zhou L."/>
            <person name="Zuber A."/>
            <person name="Denarie J."/>
            <person name="Dixon R.A."/>
            <person name="May G.D."/>
            <person name="Schwartz D.C."/>
            <person name="Rogers J."/>
            <person name="Quetier F."/>
            <person name="Town C.D."/>
            <person name="Roe B.A."/>
        </authorList>
    </citation>
    <scope>NUCLEOTIDE SEQUENCE [LARGE SCALE GENOMIC DNA]</scope>
    <source>
        <strain evidence="4">A17</strain>
        <strain evidence="5 6">cv. Jemalong A17</strain>
    </source>
</reference>
<dbReference type="EnsemblPlants" id="AET01375">
    <property type="protein sequence ID" value="AET01375"/>
    <property type="gene ID" value="MTR_8g011770"/>
</dbReference>
<dbReference type="OMA" id="NCASKLD"/>
<accession>G7LEF1</accession>
<evidence type="ECO:0000313" key="5">
    <source>
        <dbReference type="EnsemblPlants" id="AET01375"/>
    </source>
</evidence>
<reference evidence="4 6" key="2">
    <citation type="journal article" date="2014" name="BMC Genomics">
        <title>An improved genome release (version Mt4.0) for the model legume Medicago truncatula.</title>
        <authorList>
            <person name="Tang H."/>
            <person name="Krishnakumar V."/>
            <person name="Bidwell S."/>
            <person name="Rosen B."/>
            <person name="Chan A."/>
            <person name="Zhou S."/>
            <person name="Gentzbittel L."/>
            <person name="Childs K.L."/>
            <person name="Yandell M."/>
            <person name="Gundlach H."/>
            <person name="Mayer K.F."/>
            <person name="Schwartz D.C."/>
            <person name="Town C.D."/>
        </authorList>
    </citation>
    <scope>GENOME REANNOTATION</scope>
    <source>
        <strain evidence="5 6">cv. Jemalong A17</strain>
    </source>
</reference>
<feature type="chain" id="PRO_5014574244" evidence="2">
    <location>
        <begin position="27"/>
        <end position="156"/>
    </location>
</feature>
<organism evidence="4 6">
    <name type="scientific">Medicago truncatula</name>
    <name type="common">Barrel medic</name>
    <name type="synonym">Medicago tribuloides</name>
    <dbReference type="NCBI Taxonomy" id="3880"/>
    <lineage>
        <taxon>Eukaryota</taxon>
        <taxon>Viridiplantae</taxon>
        <taxon>Streptophyta</taxon>
        <taxon>Embryophyta</taxon>
        <taxon>Tracheophyta</taxon>
        <taxon>Spermatophyta</taxon>
        <taxon>Magnoliopsida</taxon>
        <taxon>eudicotyledons</taxon>
        <taxon>Gunneridae</taxon>
        <taxon>Pentapetalae</taxon>
        <taxon>rosids</taxon>
        <taxon>fabids</taxon>
        <taxon>Fabales</taxon>
        <taxon>Fabaceae</taxon>
        <taxon>Papilionoideae</taxon>
        <taxon>50 kb inversion clade</taxon>
        <taxon>NPAAA clade</taxon>
        <taxon>Hologalegina</taxon>
        <taxon>IRL clade</taxon>
        <taxon>Trifolieae</taxon>
        <taxon>Medicago</taxon>
    </lineage>
</organism>
<keyword evidence="1 2" id="KW-0732">Signal</keyword>